<dbReference type="AlphaFoldDB" id="A4TWH5"/>
<evidence type="ECO:0000256" key="2">
    <source>
        <dbReference type="ARBA" id="ARBA00005236"/>
    </source>
</evidence>
<evidence type="ECO:0000256" key="7">
    <source>
        <dbReference type="SAM" id="Phobius"/>
    </source>
</evidence>
<evidence type="ECO:0000313" key="10">
    <source>
        <dbReference type="EMBL" id="CAM74982.1"/>
    </source>
</evidence>
<keyword evidence="4 7" id="KW-0812">Transmembrane</keyword>
<dbReference type="InterPro" id="IPR025857">
    <property type="entry name" value="MacB_PCD"/>
</dbReference>
<evidence type="ECO:0000256" key="6">
    <source>
        <dbReference type="ARBA" id="ARBA00023136"/>
    </source>
</evidence>
<feature type="transmembrane region" description="Helical" evidence="7">
    <location>
        <begin position="329"/>
        <end position="353"/>
    </location>
</feature>
<organism evidence="10">
    <name type="scientific">Magnetospirillum gryphiswaldense</name>
    <dbReference type="NCBI Taxonomy" id="55518"/>
    <lineage>
        <taxon>Bacteria</taxon>
        <taxon>Pseudomonadati</taxon>
        <taxon>Pseudomonadota</taxon>
        <taxon>Alphaproteobacteria</taxon>
        <taxon>Rhodospirillales</taxon>
        <taxon>Rhodospirillaceae</taxon>
        <taxon>Magnetospirillum</taxon>
    </lineage>
</organism>
<dbReference type="EMBL" id="CU459003">
    <property type="protein sequence ID" value="CAM74982.1"/>
    <property type="molecule type" value="Genomic_DNA"/>
</dbReference>
<feature type="transmembrane region" description="Helical" evidence="7">
    <location>
        <begin position="21"/>
        <end position="42"/>
    </location>
</feature>
<proteinExistence type="inferred from homology"/>
<evidence type="ECO:0000256" key="1">
    <source>
        <dbReference type="ARBA" id="ARBA00004651"/>
    </source>
</evidence>
<dbReference type="PANTHER" id="PTHR30489:SF0">
    <property type="entry name" value="LIPOPROTEIN-RELEASING SYSTEM TRANSMEMBRANE PROTEIN LOLE"/>
    <property type="match status" value="1"/>
</dbReference>
<dbReference type="GO" id="GO:0044874">
    <property type="term" value="P:lipoprotein localization to outer membrane"/>
    <property type="evidence" value="ECO:0007669"/>
    <property type="project" value="TreeGrafter"/>
</dbReference>
<evidence type="ECO:0000259" key="8">
    <source>
        <dbReference type="Pfam" id="PF02687"/>
    </source>
</evidence>
<dbReference type="Pfam" id="PF12704">
    <property type="entry name" value="MacB_PCD"/>
    <property type="match status" value="1"/>
</dbReference>
<accession>A4TWH5</accession>
<dbReference type="InterPro" id="IPR003838">
    <property type="entry name" value="ABC3_permease_C"/>
</dbReference>
<evidence type="ECO:0000256" key="3">
    <source>
        <dbReference type="ARBA" id="ARBA00022475"/>
    </source>
</evidence>
<comment type="subcellular location">
    <subcellularLocation>
        <location evidence="1">Cell membrane</location>
        <topology evidence="1">Multi-pass membrane protein</topology>
    </subcellularLocation>
</comment>
<comment type="similarity">
    <text evidence="2">Belongs to the ABC-4 integral membrane protein family. LolC/E subfamily.</text>
</comment>
<evidence type="ECO:0000256" key="5">
    <source>
        <dbReference type="ARBA" id="ARBA00022989"/>
    </source>
</evidence>
<evidence type="ECO:0000256" key="4">
    <source>
        <dbReference type="ARBA" id="ARBA00022692"/>
    </source>
</evidence>
<dbReference type="GO" id="GO:0098797">
    <property type="term" value="C:plasma membrane protein complex"/>
    <property type="evidence" value="ECO:0007669"/>
    <property type="project" value="TreeGrafter"/>
</dbReference>
<feature type="transmembrane region" description="Helical" evidence="7">
    <location>
        <begin position="381"/>
        <end position="398"/>
    </location>
</feature>
<keyword evidence="3" id="KW-1003">Cell membrane</keyword>
<keyword evidence="6 7" id="KW-0472">Membrane</keyword>
<dbReference type="Pfam" id="PF02687">
    <property type="entry name" value="FtsX"/>
    <property type="match status" value="1"/>
</dbReference>
<protein>
    <submittedName>
        <fullName evidence="10">Uncharacterized protein</fullName>
    </submittedName>
</protein>
<feature type="transmembrane region" description="Helical" evidence="7">
    <location>
        <begin position="281"/>
        <end position="308"/>
    </location>
</feature>
<sequence>MALPLGLSIAVRHLGHRRRQTLTSLVGVSLGVAFFIAIASMMQGFQRDFVNRIIDVAPHITIKDEYRLAPVQPVETAYPGAVVELRGIKPKEEVRGLRGARAIIDALEEMPGLKVAPTLSGNILLRFGSRDISANVTGIVPDRERLVTKLEKDLIAGSLQSLYTAANGIIIGEGIALKAGIGLDDMVSVVSPEGVVMRMKVVGIFRSGLTLMDNFDTYALMKKAQVLQNRPNVINRIRIRLDDVEQAADLAKTIEARFGYRTESWQEQSSNVLGIFVIQNAIMYSTVGAILIVACFGIFNVISTVVYEKTKDIGILKSMGFRETDIRRIFVYQGLMVGIIGMLLGWALGYGLVEFMGTLDFKMEGFVRAQGFILYRTPKHYIISGAMALVASTFAAWLPARRASRMKPVDIVRGGA</sequence>
<feature type="domain" description="ABC3 transporter permease C-terminal" evidence="8">
    <location>
        <begin position="287"/>
        <end position="408"/>
    </location>
</feature>
<dbReference type="InterPro" id="IPR051447">
    <property type="entry name" value="Lipoprotein-release_system"/>
</dbReference>
<feature type="domain" description="MacB-like periplasmic core" evidence="9">
    <location>
        <begin position="21"/>
        <end position="256"/>
    </location>
</feature>
<dbReference type="PANTHER" id="PTHR30489">
    <property type="entry name" value="LIPOPROTEIN-RELEASING SYSTEM TRANSMEMBRANE PROTEIN LOLE"/>
    <property type="match status" value="1"/>
</dbReference>
<name>A4TWH5_9PROT</name>
<evidence type="ECO:0000259" key="9">
    <source>
        <dbReference type="Pfam" id="PF12704"/>
    </source>
</evidence>
<gene>
    <name evidence="10" type="ORF">MGR_0756</name>
</gene>
<reference evidence="10" key="1">
    <citation type="journal article" date="2007" name="J. Bacteriol.">
        <title>Comparative genome analysis of four magnetotactic bacteria reveals a complex set of group-specific genes implicated in magnetosome biomineralization and function.</title>
        <authorList>
            <person name="Richter M."/>
            <person name="Kube M."/>
            <person name="Bazylinski D.A."/>
            <person name="Lombardot T."/>
            <person name="Gloeckner F.O."/>
            <person name="Reinhardt R."/>
            <person name="Schueler D."/>
        </authorList>
    </citation>
    <scope>NUCLEOTIDE SEQUENCE</scope>
    <source>
        <strain evidence="10">MSR-1</strain>
    </source>
</reference>
<keyword evidence="5 7" id="KW-1133">Transmembrane helix</keyword>